<name>A0AAV0ZY66_VICFA</name>
<keyword evidence="1" id="KW-1133">Transmembrane helix</keyword>
<evidence type="ECO:0000313" key="2">
    <source>
        <dbReference type="EMBL" id="CAI8603355.1"/>
    </source>
</evidence>
<organism evidence="2 3">
    <name type="scientific">Vicia faba</name>
    <name type="common">Broad bean</name>
    <name type="synonym">Faba vulgaris</name>
    <dbReference type="NCBI Taxonomy" id="3906"/>
    <lineage>
        <taxon>Eukaryota</taxon>
        <taxon>Viridiplantae</taxon>
        <taxon>Streptophyta</taxon>
        <taxon>Embryophyta</taxon>
        <taxon>Tracheophyta</taxon>
        <taxon>Spermatophyta</taxon>
        <taxon>Magnoliopsida</taxon>
        <taxon>eudicotyledons</taxon>
        <taxon>Gunneridae</taxon>
        <taxon>Pentapetalae</taxon>
        <taxon>rosids</taxon>
        <taxon>fabids</taxon>
        <taxon>Fabales</taxon>
        <taxon>Fabaceae</taxon>
        <taxon>Papilionoideae</taxon>
        <taxon>50 kb inversion clade</taxon>
        <taxon>NPAAA clade</taxon>
        <taxon>Hologalegina</taxon>
        <taxon>IRL clade</taxon>
        <taxon>Fabeae</taxon>
        <taxon>Vicia</taxon>
    </lineage>
</organism>
<dbReference type="EMBL" id="OX451738">
    <property type="protein sequence ID" value="CAI8603355.1"/>
    <property type="molecule type" value="Genomic_DNA"/>
</dbReference>
<keyword evidence="1" id="KW-0472">Membrane</keyword>
<evidence type="ECO:0000313" key="3">
    <source>
        <dbReference type="Proteomes" id="UP001157006"/>
    </source>
</evidence>
<gene>
    <name evidence="2" type="ORF">VFH_III082800</name>
</gene>
<dbReference type="Proteomes" id="UP001157006">
    <property type="component" value="Chromosome 3"/>
</dbReference>
<sequence>MELVKVLAALQPVGLTLLFEIFNIWLQIIMLSALKTSIACIICPRKDQSLEFNGTSTENIAEYHACQTLLVIVANVLGGKKLESACLSLIDVEISSSIKWERSLLRN</sequence>
<evidence type="ECO:0000256" key="1">
    <source>
        <dbReference type="SAM" id="Phobius"/>
    </source>
</evidence>
<keyword evidence="3" id="KW-1185">Reference proteome</keyword>
<feature type="transmembrane region" description="Helical" evidence="1">
    <location>
        <begin position="6"/>
        <end position="26"/>
    </location>
</feature>
<proteinExistence type="predicted"/>
<keyword evidence="1" id="KW-0812">Transmembrane</keyword>
<accession>A0AAV0ZY66</accession>
<protein>
    <submittedName>
        <fullName evidence="2">Uncharacterized protein</fullName>
    </submittedName>
</protein>
<dbReference type="AlphaFoldDB" id="A0AAV0ZY66"/>
<reference evidence="2 3" key="1">
    <citation type="submission" date="2023-01" db="EMBL/GenBank/DDBJ databases">
        <authorList>
            <person name="Kreplak J."/>
        </authorList>
    </citation>
    <scope>NUCLEOTIDE SEQUENCE [LARGE SCALE GENOMIC DNA]</scope>
</reference>